<dbReference type="AlphaFoldDB" id="A0AAW0YCT3"/>
<dbReference type="RefSeq" id="XP_066799263.1">
    <property type="nucleotide sequence ID" value="XM_066950048.1"/>
</dbReference>
<keyword evidence="3" id="KW-1185">Reference proteome</keyword>
<dbReference type="KEGG" id="kne:92184228"/>
<evidence type="ECO:0000256" key="1">
    <source>
        <dbReference type="SAM" id="MobiDB-lite"/>
    </source>
</evidence>
<feature type="region of interest" description="Disordered" evidence="1">
    <location>
        <begin position="222"/>
        <end position="246"/>
    </location>
</feature>
<dbReference type="EMBL" id="JBCAWK010000015">
    <property type="protein sequence ID" value="KAK8843315.1"/>
    <property type="molecule type" value="Genomic_DNA"/>
</dbReference>
<comment type="caution">
    <text evidence="2">The sequence shown here is derived from an EMBL/GenBank/DDBJ whole genome shotgun (WGS) entry which is preliminary data.</text>
</comment>
<organism evidence="2 3">
    <name type="scientific">Kwoniella newhampshirensis</name>
    <dbReference type="NCBI Taxonomy" id="1651941"/>
    <lineage>
        <taxon>Eukaryota</taxon>
        <taxon>Fungi</taxon>
        <taxon>Dikarya</taxon>
        <taxon>Basidiomycota</taxon>
        <taxon>Agaricomycotina</taxon>
        <taxon>Tremellomycetes</taxon>
        <taxon>Tremellales</taxon>
        <taxon>Cryptococcaceae</taxon>
        <taxon>Kwoniella</taxon>
    </lineage>
</organism>
<dbReference type="Proteomes" id="UP001388673">
    <property type="component" value="Unassembled WGS sequence"/>
</dbReference>
<gene>
    <name evidence="2" type="ORF">IAR55_006970</name>
</gene>
<sequence length="304" mass="33785">MGPHNKGTRVNWDEDPSLTLRLLNHIASNPRYRSCLFGSSNPGERWTAERDLCIEMLGDQAWMQDKAEKGWVVRKGGRWVPTEAWTSGVMHPVRNRLSVLVKRMDSGWYETKYVLDPRWNSERDIPWDRQANFAQSCPYYFTLRQLWRESKASKSLPPLPTSAESSSMAQGKRSAGDLYESIPKRARNDQTYMPQNQQGMISQAVYGGMPVYGAPAQYPGPIVKRGRGRPPGTGKNQSTTARDGEMMKGGAQALGSRMNGMVMGQLVGFGGADGISPMPMVQSVAVEKRGRGRPPGPGKRKAPQ</sequence>
<accession>A0AAW0YCT3</accession>
<evidence type="ECO:0000313" key="2">
    <source>
        <dbReference type="EMBL" id="KAK8843315.1"/>
    </source>
</evidence>
<protein>
    <submittedName>
        <fullName evidence="2">Uncharacterized protein</fullName>
    </submittedName>
</protein>
<feature type="region of interest" description="Disordered" evidence="1">
    <location>
        <begin position="284"/>
        <end position="304"/>
    </location>
</feature>
<proteinExistence type="predicted"/>
<evidence type="ECO:0000313" key="3">
    <source>
        <dbReference type="Proteomes" id="UP001388673"/>
    </source>
</evidence>
<dbReference type="GeneID" id="92184228"/>
<feature type="region of interest" description="Disordered" evidence="1">
    <location>
        <begin position="154"/>
        <end position="177"/>
    </location>
</feature>
<name>A0AAW0YCT3_9TREE</name>
<reference evidence="2 3" key="1">
    <citation type="journal article" date="2024" name="bioRxiv">
        <title>Comparative genomics of Cryptococcus and Kwoniella reveals pathogenesis evolution and contrasting karyotype dynamics via intercentromeric recombination or chromosome fusion.</title>
        <authorList>
            <person name="Coelho M.A."/>
            <person name="David-Palma M."/>
            <person name="Shea T."/>
            <person name="Bowers K."/>
            <person name="McGinley-Smith S."/>
            <person name="Mohammad A.W."/>
            <person name="Gnirke A."/>
            <person name="Yurkov A.M."/>
            <person name="Nowrousian M."/>
            <person name="Sun S."/>
            <person name="Cuomo C.A."/>
            <person name="Heitman J."/>
        </authorList>
    </citation>
    <scope>NUCLEOTIDE SEQUENCE [LARGE SCALE GENOMIC DNA]</scope>
    <source>
        <strain evidence="2 3">CBS 13917</strain>
    </source>
</reference>